<gene>
    <name evidence="9 12" type="primary">trpD</name>
    <name evidence="12" type="ORF">CSW57_20495</name>
</gene>
<comment type="pathway">
    <text evidence="1 9">Amino-acid biosynthesis; L-tryptophan biosynthesis; L-tryptophan from chorismate: step 2/5.</text>
</comment>
<evidence type="ECO:0000256" key="9">
    <source>
        <dbReference type="HAMAP-Rule" id="MF_00211"/>
    </source>
</evidence>
<comment type="caution">
    <text evidence="9">Lacks conserved residue(s) required for the propagation of feature annotation.</text>
</comment>
<feature type="binding site" evidence="9">
    <location>
        <begin position="91"/>
        <end position="92"/>
    </location>
    <ligand>
        <name>5-phospho-alpha-D-ribose 1-diphosphate</name>
        <dbReference type="ChEBI" id="CHEBI:58017"/>
    </ligand>
</feature>
<evidence type="ECO:0000259" key="10">
    <source>
        <dbReference type="Pfam" id="PF00591"/>
    </source>
</evidence>
<dbReference type="GO" id="GO:0000162">
    <property type="term" value="P:L-tryptophan biosynthetic process"/>
    <property type="evidence" value="ECO:0007669"/>
    <property type="project" value="UniProtKB-UniRule"/>
</dbReference>
<evidence type="ECO:0000256" key="8">
    <source>
        <dbReference type="ARBA" id="ARBA00061188"/>
    </source>
</evidence>
<dbReference type="InterPro" id="IPR036320">
    <property type="entry name" value="Glycosyl_Trfase_fam3_N_dom_sf"/>
</dbReference>
<comment type="similarity">
    <text evidence="9">Belongs to the anthranilate phosphoribosyltransferase family.</text>
</comment>
<dbReference type="InterPro" id="IPR017459">
    <property type="entry name" value="Glycosyl_Trfase_fam3_N_dom"/>
</dbReference>
<keyword evidence="6 9" id="KW-0057">Aromatic amino acid biosynthesis</keyword>
<protein>
    <recommendedName>
        <fullName evidence="9">Anthranilate phosphoribosyltransferase</fullName>
        <ecNumber evidence="9">2.4.2.18</ecNumber>
    </recommendedName>
</protein>
<comment type="cofactor">
    <cofactor evidence="9">
        <name>Mg(2+)</name>
        <dbReference type="ChEBI" id="CHEBI:18420"/>
    </cofactor>
    <text evidence="9">Binds 2 magnesium ions per monomer.</text>
</comment>
<keyword evidence="5 9" id="KW-0822">Tryptophan biosynthesis</keyword>
<feature type="domain" description="Glycosyl transferase family 3" evidence="10">
    <location>
        <begin position="82"/>
        <end position="336"/>
    </location>
</feature>
<keyword evidence="3 9" id="KW-0328">Glycosyltransferase</keyword>
<keyword evidence="4 9" id="KW-0808">Transferase</keyword>
<evidence type="ECO:0000256" key="7">
    <source>
        <dbReference type="ARBA" id="ARBA00052328"/>
    </source>
</evidence>
<evidence type="ECO:0000256" key="5">
    <source>
        <dbReference type="ARBA" id="ARBA00022822"/>
    </source>
</evidence>
<feature type="binding site" evidence="9">
    <location>
        <position position="88"/>
    </location>
    <ligand>
        <name>anthranilate</name>
        <dbReference type="ChEBI" id="CHEBI:16567"/>
        <label>1</label>
    </ligand>
</feature>
<sequence length="350" mass="35753">MTHSNVPARTWPQILGVLADGHDLDPDGAEWAMNEIMTDNATPAQIAAFGVAMKLKGPTPGELLGLATGMLSHSSVVPTTGDCVDIVGTGGDRSNTVNISTMASVVVAAAGVPVVKHGNRAASSKSGGADVLEALGVKIALTADGVATCVGQAGIAFCFAPVFHPALRFAAAPRKEIGIPTVFNVLGPLTNPAQPTSGLVGCAFVDLAPVLAQTFADRGHSVLVVRGDDGLDELTTTTTSTVWQVVDGAVHTQTVDPTTIGLARVELEALRGGDADHNAQVARDLFAGATGPVRDAVVLNAAGALAAYRPDRDADLHEQLRTQIDVAADAIDSGAAATLLDNWVRVSNAL</sequence>
<dbReference type="RefSeq" id="WP_099384310.1">
    <property type="nucleotide sequence ID" value="NZ_PEBD01000010.1"/>
</dbReference>
<comment type="catalytic activity">
    <reaction evidence="7 9">
        <text>N-(5-phospho-beta-D-ribosyl)anthranilate + diphosphate = 5-phospho-alpha-D-ribose 1-diphosphate + anthranilate</text>
        <dbReference type="Rhea" id="RHEA:11768"/>
        <dbReference type="ChEBI" id="CHEBI:16567"/>
        <dbReference type="ChEBI" id="CHEBI:18277"/>
        <dbReference type="ChEBI" id="CHEBI:33019"/>
        <dbReference type="ChEBI" id="CHEBI:58017"/>
        <dbReference type="EC" id="2.4.2.18"/>
    </reaction>
</comment>
<feature type="binding site" evidence="9">
    <location>
        <position position="96"/>
    </location>
    <ligand>
        <name>5-phospho-alpha-D-ribose 1-diphosphate</name>
        <dbReference type="ChEBI" id="CHEBI:58017"/>
    </ligand>
</feature>
<proteinExistence type="inferred from homology"/>
<feature type="binding site" evidence="9">
    <location>
        <position position="88"/>
    </location>
    <ligand>
        <name>5-phospho-alpha-D-ribose 1-diphosphate</name>
        <dbReference type="ChEBI" id="CHEBI:58017"/>
    </ligand>
</feature>
<dbReference type="NCBIfam" id="TIGR01245">
    <property type="entry name" value="trpD"/>
    <property type="match status" value="1"/>
</dbReference>
<dbReference type="GO" id="GO:0004048">
    <property type="term" value="F:anthranilate phosphoribosyltransferase activity"/>
    <property type="evidence" value="ECO:0007669"/>
    <property type="project" value="UniProtKB-UniRule"/>
</dbReference>
<name>A0A2G3PLQ7_WILMA</name>
<evidence type="ECO:0000256" key="6">
    <source>
        <dbReference type="ARBA" id="ARBA00023141"/>
    </source>
</evidence>
<dbReference type="EMBL" id="PEBD01000010">
    <property type="protein sequence ID" value="PHV66032.1"/>
    <property type="molecule type" value="Genomic_DNA"/>
</dbReference>
<comment type="function">
    <text evidence="9">Catalyzes the transfer of the phosphoribosyl group of 5-phosphorylribose-1-pyrophosphate (PRPP) to anthranilate to yield N-(5'-phosphoribosyl)-anthranilate (PRA).</text>
</comment>
<feature type="binding site" evidence="9">
    <location>
        <begin position="98"/>
        <end position="101"/>
    </location>
    <ligand>
        <name>5-phospho-alpha-D-ribose 1-diphosphate</name>
        <dbReference type="ChEBI" id="CHEBI:58017"/>
    </ligand>
</feature>
<evidence type="ECO:0000313" key="12">
    <source>
        <dbReference type="EMBL" id="PHV66032.1"/>
    </source>
</evidence>
<dbReference type="Gene3D" id="1.20.970.10">
    <property type="entry name" value="Transferase, Pyrimidine Nucleoside Phosphorylase, Chain C"/>
    <property type="match status" value="1"/>
</dbReference>
<dbReference type="InterPro" id="IPR000312">
    <property type="entry name" value="Glycosyl_Trfase_fam3"/>
</dbReference>
<dbReference type="GO" id="GO:0000287">
    <property type="term" value="F:magnesium ion binding"/>
    <property type="evidence" value="ECO:0007669"/>
    <property type="project" value="UniProtKB-UniRule"/>
</dbReference>
<feature type="binding site" evidence="9">
    <location>
        <position position="119"/>
    </location>
    <ligand>
        <name>anthranilate</name>
        <dbReference type="ChEBI" id="CHEBI:16567"/>
        <label>1</label>
    </ligand>
</feature>
<evidence type="ECO:0000259" key="11">
    <source>
        <dbReference type="Pfam" id="PF02885"/>
    </source>
</evidence>
<feature type="binding site" evidence="9">
    <location>
        <position position="233"/>
    </location>
    <ligand>
        <name>Mg(2+)</name>
        <dbReference type="ChEBI" id="CHEBI:18420"/>
        <label>1</label>
    </ligand>
</feature>
<feature type="binding site" evidence="9">
    <location>
        <position position="232"/>
    </location>
    <ligand>
        <name>Mg(2+)</name>
        <dbReference type="ChEBI" id="CHEBI:18420"/>
        <label>2</label>
    </ligand>
</feature>
<evidence type="ECO:0000256" key="2">
    <source>
        <dbReference type="ARBA" id="ARBA00022605"/>
    </source>
</evidence>
<dbReference type="PANTHER" id="PTHR43285">
    <property type="entry name" value="ANTHRANILATE PHOSPHORIBOSYLTRANSFERASE"/>
    <property type="match status" value="1"/>
</dbReference>
<dbReference type="Gene3D" id="3.40.1030.10">
    <property type="entry name" value="Nucleoside phosphorylase/phosphoribosyltransferase catalytic domain"/>
    <property type="match status" value="1"/>
</dbReference>
<evidence type="ECO:0000256" key="3">
    <source>
        <dbReference type="ARBA" id="ARBA00022676"/>
    </source>
</evidence>
<dbReference type="InterPro" id="IPR005940">
    <property type="entry name" value="Anthranilate_Pribosyl_Tfrase"/>
</dbReference>
<accession>A0A2G3PLQ7</accession>
<reference evidence="12 13" key="1">
    <citation type="submission" date="2017-10" db="EMBL/GenBank/DDBJ databases">
        <title>The draft genome sequence of Williamsia sp. BULT 1.1 isolated from the semi-arid grassland soils from South Africa.</title>
        <authorList>
            <person name="Kabwe M.H."/>
            <person name="Govender N."/>
            <person name="Mutseka Lunga P."/>
            <person name="Vikram S."/>
            <person name="Makhalanyane T.P."/>
        </authorList>
    </citation>
    <scope>NUCLEOTIDE SEQUENCE [LARGE SCALE GENOMIC DNA]</scope>
    <source>
        <strain evidence="12 13">BULT 1.1</strain>
    </source>
</reference>
<dbReference type="Pfam" id="PF02885">
    <property type="entry name" value="Glycos_trans_3N"/>
    <property type="match status" value="1"/>
</dbReference>
<feature type="binding site" evidence="9">
    <location>
        <position position="233"/>
    </location>
    <ligand>
        <name>Mg(2+)</name>
        <dbReference type="ChEBI" id="CHEBI:18420"/>
        <label>2</label>
    </ligand>
</feature>
<comment type="caution">
    <text evidence="12">The sequence shown here is derived from an EMBL/GenBank/DDBJ whole genome shotgun (WGS) entry which is preliminary data.</text>
</comment>
<dbReference type="AlphaFoldDB" id="A0A2G3PLQ7"/>
<feature type="domain" description="Glycosyl transferase family 3 N-terminal" evidence="11">
    <location>
        <begin position="13"/>
        <end position="73"/>
    </location>
</feature>
<keyword evidence="2 9" id="KW-0028">Amino-acid biosynthesis</keyword>
<dbReference type="FunFam" id="3.40.1030.10:FF:000002">
    <property type="entry name" value="Anthranilate phosphoribosyltransferase"/>
    <property type="match status" value="1"/>
</dbReference>
<dbReference type="PANTHER" id="PTHR43285:SF2">
    <property type="entry name" value="ANTHRANILATE PHOSPHORIBOSYLTRANSFERASE"/>
    <property type="match status" value="1"/>
</dbReference>
<dbReference type="Proteomes" id="UP000225108">
    <property type="component" value="Unassembled WGS sequence"/>
</dbReference>
<dbReference type="InterPro" id="IPR035902">
    <property type="entry name" value="Nuc_phospho_transferase"/>
</dbReference>
<dbReference type="EC" id="2.4.2.18" evidence="9"/>
<comment type="similarity">
    <text evidence="8">In the C-terminal section; belongs to the anthranilate phosphoribosyltransferase family.</text>
</comment>
<feature type="binding site" evidence="9">
    <location>
        <position position="174"/>
    </location>
    <ligand>
        <name>anthranilate</name>
        <dbReference type="ChEBI" id="CHEBI:16567"/>
        <label>2</label>
    </ligand>
</feature>
<comment type="subunit">
    <text evidence="9">Homodimer.</text>
</comment>
<dbReference type="HAMAP" id="MF_00211">
    <property type="entry name" value="TrpD"/>
    <property type="match status" value="1"/>
</dbReference>
<evidence type="ECO:0000256" key="4">
    <source>
        <dbReference type="ARBA" id="ARBA00022679"/>
    </source>
</evidence>
<feature type="binding site" evidence="9">
    <location>
        <begin position="116"/>
        <end position="124"/>
    </location>
    <ligand>
        <name>5-phospho-alpha-D-ribose 1-diphosphate</name>
        <dbReference type="ChEBI" id="CHEBI:58017"/>
    </ligand>
</feature>
<dbReference type="UniPathway" id="UPA00035">
    <property type="reaction ID" value="UER00041"/>
</dbReference>
<keyword evidence="9" id="KW-0479">Metal-binding</keyword>
<dbReference type="SUPFAM" id="SSF52418">
    <property type="entry name" value="Nucleoside phosphorylase/phosphoribosyltransferase catalytic domain"/>
    <property type="match status" value="1"/>
</dbReference>
<evidence type="ECO:0000313" key="13">
    <source>
        <dbReference type="Proteomes" id="UP000225108"/>
    </source>
</evidence>
<dbReference type="Pfam" id="PF00591">
    <property type="entry name" value="Glycos_transf_3"/>
    <property type="match status" value="1"/>
</dbReference>
<organism evidence="12 13">
    <name type="scientific">Williamsia marianensis</name>
    <dbReference type="NCBI Taxonomy" id="85044"/>
    <lineage>
        <taxon>Bacteria</taxon>
        <taxon>Bacillati</taxon>
        <taxon>Actinomycetota</taxon>
        <taxon>Actinomycetes</taxon>
        <taxon>Mycobacteriales</taxon>
        <taxon>Nocardiaceae</taxon>
        <taxon>Williamsia</taxon>
    </lineage>
</organism>
<feature type="binding site" evidence="9">
    <location>
        <position position="100"/>
    </location>
    <ligand>
        <name>Mg(2+)</name>
        <dbReference type="ChEBI" id="CHEBI:18420"/>
        <label>1</label>
    </ligand>
</feature>
<dbReference type="SUPFAM" id="SSF47648">
    <property type="entry name" value="Nucleoside phosphorylase/phosphoribosyltransferase N-terminal domain"/>
    <property type="match status" value="1"/>
</dbReference>
<dbReference type="GO" id="GO:0005829">
    <property type="term" value="C:cytosol"/>
    <property type="evidence" value="ECO:0007669"/>
    <property type="project" value="TreeGrafter"/>
</dbReference>
<keyword evidence="9" id="KW-0460">Magnesium</keyword>
<feature type="binding site" evidence="9">
    <location>
        <position position="128"/>
    </location>
    <ligand>
        <name>5-phospho-alpha-D-ribose 1-diphosphate</name>
        <dbReference type="ChEBI" id="CHEBI:58017"/>
    </ligand>
</feature>
<evidence type="ECO:0000256" key="1">
    <source>
        <dbReference type="ARBA" id="ARBA00004907"/>
    </source>
</evidence>